<name>A0AAQ4EQU5_AMBAM</name>
<accession>A0AAQ4EQU5</accession>
<keyword evidence="1" id="KW-1133">Transmembrane helix</keyword>
<keyword evidence="1" id="KW-0812">Transmembrane</keyword>
<dbReference type="SUPFAM" id="SSF88713">
    <property type="entry name" value="Glycoside hydrolase/deacetylase"/>
    <property type="match status" value="1"/>
</dbReference>
<keyword evidence="4" id="KW-1185">Reference proteome</keyword>
<gene>
    <name evidence="3" type="ORF">V5799_029696</name>
</gene>
<organism evidence="3 4">
    <name type="scientific">Amblyomma americanum</name>
    <name type="common">Lone star tick</name>
    <dbReference type="NCBI Taxonomy" id="6943"/>
    <lineage>
        <taxon>Eukaryota</taxon>
        <taxon>Metazoa</taxon>
        <taxon>Ecdysozoa</taxon>
        <taxon>Arthropoda</taxon>
        <taxon>Chelicerata</taxon>
        <taxon>Arachnida</taxon>
        <taxon>Acari</taxon>
        <taxon>Parasitiformes</taxon>
        <taxon>Ixodida</taxon>
        <taxon>Ixodoidea</taxon>
        <taxon>Ixodidae</taxon>
        <taxon>Amblyomminae</taxon>
        <taxon>Amblyomma</taxon>
    </lineage>
</organism>
<sequence length="300" mass="34260">MIRLRFGTTILQVRRSAACIGAACVLVSFAAVYIYFSRLLPSSTSLAGWPAGKMDMAALEQRLQRLEKELRNNHLMLTQIRDTVRNFLSAGTGVGWKGIPKAPPALQNVSRTAIMLSPADCAFCSSPPASTDYNMYDVCEKLAFDNPDGGVWKQGWKLEYEESMWTKDRKLRVFVVPHSHNDPGWLKTFDKYFLDQTRHILDNMVVKLGVDKRRRFIWAETSYLSFWFDQQSEEVKSKVRGYVQSGQLEIVTGGWVMNDEANTHVFAMLEQMVEGHQWLERNLGNVTHKAAHAFPRCLLY</sequence>
<feature type="domain" description="Glycoside hydrolase family 38 N-terminal" evidence="2">
    <location>
        <begin position="173"/>
        <end position="289"/>
    </location>
</feature>
<protein>
    <recommendedName>
        <fullName evidence="2">Glycoside hydrolase family 38 N-terminal domain-containing protein</fullName>
    </recommendedName>
</protein>
<dbReference type="InterPro" id="IPR011330">
    <property type="entry name" value="Glyco_hydro/deAcase_b/a-brl"/>
</dbReference>
<dbReference type="InterPro" id="IPR050843">
    <property type="entry name" value="Glycosyl_Hydrlase_38"/>
</dbReference>
<evidence type="ECO:0000256" key="1">
    <source>
        <dbReference type="SAM" id="Phobius"/>
    </source>
</evidence>
<comment type="caution">
    <text evidence="3">The sequence shown here is derived from an EMBL/GenBank/DDBJ whole genome shotgun (WGS) entry which is preliminary data.</text>
</comment>
<keyword evidence="1" id="KW-0472">Membrane</keyword>
<dbReference type="GO" id="GO:0006013">
    <property type="term" value="P:mannose metabolic process"/>
    <property type="evidence" value="ECO:0007669"/>
    <property type="project" value="InterPro"/>
</dbReference>
<dbReference type="Proteomes" id="UP001321473">
    <property type="component" value="Unassembled WGS sequence"/>
</dbReference>
<dbReference type="InterPro" id="IPR027291">
    <property type="entry name" value="Glyco_hydro_38_N_sf"/>
</dbReference>
<dbReference type="PANTHER" id="PTHR11607">
    <property type="entry name" value="ALPHA-MANNOSIDASE"/>
    <property type="match status" value="1"/>
</dbReference>
<dbReference type="GO" id="GO:0004559">
    <property type="term" value="F:alpha-mannosidase activity"/>
    <property type="evidence" value="ECO:0007669"/>
    <property type="project" value="InterPro"/>
</dbReference>
<evidence type="ECO:0000313" key="4">
    <source>
        <dbReference type="Proteomes" id="UP001321473"/>
    </source>
</evidence>
<dbReference type="GO" id="GO:0000139">
    <property type="term" value="C:Golgi membrane"/>
    <property type="evidence" value="ECO:0007669"/>
    <property type="project" value="TreeGrafter"/>
</dbReference>
<reference evidence="3 4" key="1">
    <citation type="journal article" date="2023" name="Arcadia Sci">
        <title>De novo assembly of a long-read Amblyomma americanum tick genome.</title>
        <authorList>
            <person name="Chou S."/>
            <person name="Poskanzer K.E."/>
            <person name="Rollins M."/>
            <person name="Thuy-Boun P.S."/>
        </authorList>
    </citation>
    <scope>NUCLEOTIDE SEQUENCE [LARGE SCALE GENOMIC DNA]</scope>
    <source>
        <strain evidence="3">F_SG_1</strain>
        <tissue evidence="3">Salivary glands</tissue>
    </source>
</reference>
<evidence type="ECO:0000259" key="2">
    <source>
        <dbReference type="Pfam" id="PF01074"/>
    </source>
</evidence>
<dbReference type="GO" id="GO:0006491">
    <property type="term" value="P:N-glycan processing"/>
    <property type="evidence" value="ECO:0007669"/>
    <property type="project" value="TreeGrafter"/>
</dbReference>
<dbReference type="AlphaFoldDB" id="A0AAQ4EQU5"/>
<dbReference type="InterPro" id="IPR000602">
    <property type="entry name" value="Glyco_hydro_38_N"/>
</dbReference>
<dbReference type="Pfam" id="PF01074">
    <property type="entry name" value="Glyco_hydro_38N"/>
    <property type="match status" value="1"/>
</dbReference>
<dbReference type="PANTHER" id="PTHR11607:SF3">
    <property type="entry name" value="LYSOSOMAL ALPHA-MANNOSIDASE"/>
    <property type="match status" value="1"/>
</dbReference>
<dbReference type="EMBL" id="JARKHS020012366">
    <property type="protein sequence ID" value="KAK8776968.1"/>
    <property type="molecule type" value="Genomic_DNA"/>
</dbReference>
<evidence type="ECO:0000313" key="3">
    <source>
        <dbReference type="EMBL" id="KAK8776968.1"/>
    </source>
</evidence>
<proteinExistence type="predicted"/>
<feature type="transmembrane region" description="Helical" evidence="1">
    <location>
        <begin position="16"/>
        <end position="36"/>
    </location>
</feature>
<dbReference type="Gene3D" id="3.20.110.10">
    <property type="entry name" value="Glycoside hydrolase 38, N terminal domain"/>
    <property type="match status" value="1"/>
</dbReference>